<evidence type="ECO:0000256" key="4">
    <source>
        <dbReference type="ARBA" id="ARBA00022980"/>
    </source>
</evidence>
<dbReference type="EMBL" id="MQVM01000005">
    <property type="protein sequence ID" value="ONH75917.1"/>
    <property type="molecule type" value="Genomic_DNA"/>
</dbReference>
<reference evidence="9 16" key="6">
    <citation type="submission" date="2018-06" db="EMBL/GenBank/DDBJ databases">
        <title>Population genomics shows no distinction between pathogenic Candida krusei and environmental Pichia kudriavzevii: One species, four names.</title>
        <authorList>
            <person name="Douglass A.P."/>
            <person name="Offei B."/>
            <person name="Braun-Galleani S."/>
            <person name="Coughlan A.Y."/>
            <person name="Martos A."/>
            <person name="Ortiz-Merino R.A."/>
            <person name="Byrne K.P."/>
            <person name="Wolfe K.H."/>
        </authorList>
    </citation>
    <scope>NUCLEOTIDE SEQUENCE [LARGE SCALE GENOMIC DNA]</scope>
    <source>
        <strain evidence="9 16">CBS573</strain>
    </source>
</reference>
<keyword evidence="5" id="KW-0496">Mitochondrion</keyword>
<keyword evidence="16" id="KW-1185">Reference proteome</keyword>
<dbReference type="eggNOG" id="KOG4080">
    <property type="taxonomic scope" value="Eukaryota"/>
</dbReference>
<dbReference type="GO" id="GO:0005762">
    <property type="term" value="C:mitochondrial large ribosomal subunit"/>
    <property type="evidence" value="ECO:0007669"/>
    <property type="project" value="EnsemblFungi"/>
</dbReference>
<feature type="compositionally biased region" description="Basic and acidic residues" evidence="8">
    <location>
        <begin position="158"/>
        <end position="172"/>
    </location>
</feature>
<dbReference type="InterPro" id="IPR002677">
    <property type="entry name" value="Ribosomal_bL32"/>
</dbReference>
<dbReference type="VEuPathDB" id="FungiDB:C5L36_0C07860"/>
<evidence type="ECO:0000313" key="16">
    <source>
        <dbReference type="Proteomes" id="UP000249293"/>
    </source>
</evidence>
<dbReference type="OrthoDB" id="2014905at2759"/>
<accession>A0A099NV90</accession>
<evidence type="ECO:0000313" key="9">
    <source>
        <dbReference type="EMBL" id="AWU76872.1"/>
    </source>
</evidence>
<dbReference type="EMBL" id="NHMM01000001">
    <property type="protein sequence ID" value="OUT24417.1"/>
    <property type="molecule type" value="Genomic_DNA"/>
</dbReference>
<reference evidence="10" key="2">
    <citation type="submission" date="2014-08" db="EMBL/GenBank/DDBJ databases">
        <title>Exploiting Issatchenkia orientalis SD108 for Succinic Acid Production.</title>
        <authorList>
            <person name="Xiao H."/>
            <person name="Shao Z."/>
            <person name="Jiang Y."/>
            <person name="Dole S."/>
            <person name="Zhao H."/>
        </authorList>
    </citation>
    <scope>NUCLEOTIDE SEQUENCE [LARGE SCALE GENOMIC DNA]</scope>
    <source>
        <strain evidence="10">SD108</strain>
    </source>
</reference>
<sequence length="181" mass="20448">MAFVLRSAGLAALGESLLPRVGIPSIKIGLTIPALLQPQGETKKSLEEHLCDHEQHAQAPANGIEIDAGILKAAPKKKVSHQKRRQRLYGPGDKQIKLKDNLNRCPACGHYKRSHFLCMNCVLQIRNYWKARDAPAPREAEEFANPLDEKVLYPGKTERDYERKLQSKDWIPKRPKTLPVE</sequence>
<dbReference type="EMBL" id="JQFK01000065">
    <property type="protein sequence ID" value="KGK36520.1"/>
    <property type="molecule type" value="Genomic_DNA"/>
</dbReference>
<protein>
    <recommendedName>
        <fullName evidence="7">Large ribosomal subunit protein bL32m</fullName>
    </recommendedName>
</protein>
<dbReference type="Proteomes" id="UP000029867">
    <property type="component" value="Unassembled WGS sequence"/>
</dbReference>
<dbReference type="NCBIfam" id="TIGR01031">
    <property type="entry name" value="rpmF_bact"/>
    <property type="match status" value="1"/>
</dbReference>
<reference evidence="11" key="4">
    <citation type="submission" date="2017-01" db="EMBL/GenBank/DDBJ databases">
        <authorList>
            <person name="Mah S.A."/>
            <person name="Swanson W.J."/>
            <person name="Moy G.W."/>
            <person name="Vacquier V.D."/>
        </authorList>
    </citation>
    <scope>NUCLEOTIDE SEQUENCE [LARGE SCALE GENOMIC DNA]</scope>
    <source>
        <strain evidence="11">129</strain>
    </source>
</reference>
<keyword evidence="3" id="KW-0809">Transit peptide</keyword>
<evidence type="ECO:0000313" key="14">
    <source>
        <dbReference type="Proteomes" id="UP000189274"/>
    </source>
</evidence>
<dbReference type="PANTHER" id="PTHR21026:SF2">
    <property type="entry name" value="LARGE RIBOSOMAL SUBUNIT PROTEIN BL32M"/>
    <property type="match status" value="1"/>
</dbReference>
<evidence type="ECO:0000313" key="13">
    <source>
        <dbReference type="Proteomes" id="UP000029867"/>
    </source>
</evidence>
<evidence type="ECO:0000313" key="10">
    <source>
        <dbReference type="EMBL" id="KGK36520.1"/>
    </source>
</evidence>
<evidence type="ECO:0000256" key="1">
    <source>
        <dbReference type="ARBA" id="ARBA00004173"/>
    </source>
</evidence>
<evidence type="ECO:0000313" key="11">
    <source>
        <dbReference type="EMBL" id="ONH75917.1"/>
    </source>
</evidence>
<dbReference type="Proteomes" id="UP000189274">
    <property type="component" value="Unassembled WGS sequence"/>
</dbReference>
<reference evidence="12 15" key="5">
    <citation type="submission" date="2017-05" db="EMBL/GenBank/DDBJ databases">
        <title>The Genome Sequence of Candida krusei Ckrusei653.</title>
        <authorList>
            <person name="Cuomo C."/>
            <person name="Forche A."/>
            <person name="Young S."/>
            <person name="Abouelleil A."/>
            <person name="Cao P."/>
            <person name="Chapman S."/>
            <person name="Cusick C."/>
            <person name="Shea T."/>
            <person name="Nusbaum C."/>
            <person name="Birren B."/>
        </authorList>
    </citation>
    <scope>NUCLEOTIDE SEQUENCE [LARGE SCALE GENOMIC DNA]</scope>
    <source>
        <strain evidence="12 15">Ckrusei653</strain>
    </source>
</reference>
<dbReference type="GO" id="GO:0003735">
    <property type="term" value="F:structural constituent of ribosome"/>
    <property type="evidence" value="ECO:0007669"/>
    <property type="project" value="EnsemblFungi"/>
</dbReference>
<evidence type="ECO:0000256" key="5">
    <source>
        <dbReference type="ARBA" id="ARBA00023128"/>
    </source>
</evidence>
<dbReference type="PANTHER" id="PTHR21026">
    <property type="entry name" value="39S RIBOSOMAL PROTEIN L32, MITOCHONDRIAL"/>
    <property type="match status" value="1"/>
</dbReference>
<feature type="region of interest" description="Disordered" evidence="8">
    <location>
        <begin position="158"/>
        <end position="181"/>
    </location>
</feature>
<keyword evidence="6" id="KW-0687">Ribonucleoprotein</keyword>
<keyword evidence="4 12" id="KW-0689">Ribosomal protein</keyword>
<dbReference type="GO" id="GO:0006412">
    <property type="term" value="P:translation"/>
    <property type="evidence" value="ECO:0007669"/>
    <property type="project" value="InterPro"/>
</dbReference>
<dbReference type="STRING" id="4909.A0A099NV90"/>
<evidence type="ECO:0000256" key="2">
    <source>
        <dbReference type="ARBA" id="ARBA00008560"/>
    </source>
</evidence>
<dbReference type="Proteomes" id="UP000195871">
    <property type="component" value="Unassembled WGS sequence"/>
</dbReference>
<evidence type="ECO:0000256" key="6">
    <source>
        <dbReference type="ARBA" id="ARBA00023274"/>
    </source>
</evidence>
<evidence type="ECO:0000256" key="7">
    <source>
        <dbReference type="ARBA" id="ARBA00039935"/>
    </source>
</evidence>
<dbReference type="AlphaFoldDB" id="A0A099NV90"/>
<gene>
    <name evidence="11" type="ORF">BOH78_1384</name>
    <name evidence="9" type="ORF">C5L36_0C07860</name>
    <name evidence="12" type="ORF">CAS74_000805</name>
    <name evidence="10" type="ORF">JL09_g4331</name>
</gene>
<reference evidence="13" key="1">
    <citation type="journal article" date="2014" name="Microb. Cell Fact.">
        <title>Exploiting Issatchenkia orientalis SD108 for succinic acid production.</title>
        <authorList>
            <person name="Xiao H."/>
            <person name="Shao Z."/>
            <person name="Jiang Y."/>
            <person name="Dole S."/>
            <person name="Zhao H."/>
        </authorList>
    </citation>
    <scope>NUCLEOTIDE SEQUENCE [LARGE SCALE GENOMIC DNA]</scope>
    <source>
        <strain evidence="13">SD108</strain>
    </source>
</reference>
<dbReference type="Proteomes" id="UP000249293">
    <property type="component" value="Chromosome 3"/>
</dbReference>
<dbReference type="SUPFAM" id="SSF57829">
    <property type="entry name" value="Zn-binding ribosomal proteins"/>
    <property type="match status" value="1"/>
</dbReference>
<evidence type="ECO:0000313" key="15">
    <source>
        <dbReference type="Proteomes" id="UP000195871"/>
    </source>
</evidence>
<evidence type="ECO:0000256" key="8">
    <source>
        <dbReference type="SAM" id="MobiDB-lite"/>
    </source>
</evidence>
<dbReference type="EMBL" id="CP028775">
    <property type="protein sequence ID" value="AWU76872.1"/>
    <property type="molecule type" value="Genomic_DNA"/>
</dbReference>
<dbReference type="GO" id="GO:0008270">
    <property type="term" value="F:zinc ion binding"/>
    <property type="evidence" value="ECO:0007669"/>
    <property type="project" value="EnsemblFungi"/>
</dbReference>
<reference evidence="14" key="3">
    <citation type="journal article" date="2017" name="Genome Announc.">
        <title>Genome sequences of Cyberlindnera fabianii 65, Pichia kudriavzevii 129, and Saccharomyces cerevisiae 131 isolated from fermented masau fruits in Zimbabwe.</title>
        <authorList>
            <person name="van Rijswijck I.M.H."/>
            <person name="Derks M.F.L."/>
            <person name="Abee T."/>
            <person name="de Ridder D."/>
            <person name="Smid E.J."/>
        </authorList>
    </citation>
    <scope>NUCLEOTIDE SEQUENCE [LARGE SCALE GENOMIC DNA]</scope>
    <source>
        <strain evidence="14">129</strain>
    </source>
</reference>
<dbReference type="Pfam" id="PF01783">
    <property type="entry name" value="Ribosomal_L32p"/>
    <property type="match status" value="1"/>
</dbReference>
<evidence type="ECO:0000256" key="3">
    <source>
        <dbReference type="ARBA" id="ARBA00022946"/>
    </source>
</evidence>
<dbReference type="InterPro" id="IPR051991">
    <property type="entry name" value="Mitoribosomal_protein_bL32"/>
</dbReference>
<organism evidence="10 13">
    <name type="scientific">Pichia kudriavzevii</name>
    <name type="common">Yeast</name>
    <name type="synonym">Issatchenkia orientalis</name>
    <dbReference type="NCBI Taxonomy" id="4909"/>
    <lineage>
        <taxon>Eukaryota</taxon>
        <taxon>Fungi</taxon>
        <taxon>Dikarya</taxon>
        <taxon>Ascomycota</taxon>
        <taxon>Saccharomycotina</taxon>
        <taxon>Pichiomycetes</taxon>
        <taxon>Pichiales</taxon>
        <taxon>Pichiaceae</taxon>
        <taxon>Pichia</taxon>
    </lineage>
</organism>
<comment type="similarity">
    <text evidence="2">Belongs to the bacterial ribosomal protein bL32 family.</text>
</comment>
<proteinExistence type="inferred from homology"/>
<comment type="subcellular location">
    <subcellularLocation>
        <location evidence="1">Mitochondrion</location>
    </subcellularLocation>
</comment>
<evidence type="ECO:0000313" key="12">
    <source>
        <dbReference type="EMBL" id="OUT24417.1"/>
    </source>
</evidence>
<dbReference type="GO" id="GO:0005743">
    <property type="term" value="C:mitochondrial inner membrane"/>
    <property type="evidence" value="ECO:0007669"/>
    <property type="project" value="EnsemblFungi"/>
</dbReference>
<dbReference type="InterPro" id="IPR011332">
    <property type="entry name" value="Ribosomal_zn-bd"/>
</dbReference>
<dbReference type="HOGENOM" id="CLU_095763_1_0_1"/>
<name>A0A099NV90_PICKU</name>